<dbReference type="RefSeq" id="WP_270140933.1">
    <property type="nucleotide sequence ID" value="NZ_CP115450.1"/>
</dbReference>
<accession>A0ABY7PXK7</accession>
<sequence length="355" mass="37384">MSAVETDEKNEPADELDGAGGLRELTPGALRAWLVVVLALASIGAGGFALNRLTNVGGPDSVCDGVASADQVHDLLGSGRISEHKDQRYSLTENWSGNNCDATVRSGLFETSEKTVHFTIRRGTDDGPAELAASDARLFPGGSVTPTAAWAVLPEGCDKGVRAEVTTYEEGHDVKGHDEERARLAVSFANATAKARACGDRKIAAPKSLSAKGAETDPDWASLCGLPGFAPAKDPRIPSTPVTFRQQVTTASDPIWFCTITDGSSSLSPQIFAITTEPQATTVARRPNDNTGTVGRAQWVAHGTLIATCRGKDVYFTVMGGSDPSSRTRLFPDQDGLVRQFLTVGGKAIGCEPIL</sequence>
<protein>
    <recommendedName>
        <fullName evidence="5">DUF4232 domain-containing protein</fullName>
    </recommendedName>
</protein>
<evidence type="ECO:0008006" key="5">
    <source>
        <dbReference type="Google" id="ProtNLM"/>
    </source>
</evidence>
<gene>
    <name evidence="3" type="ORF">O1G21_04385</name>
</gene>
<evidence type="ECO:0000256" key="1">
    <source>
        <dbReference type="SAM" id="MobiDB-lite"/>
    </source>
</evidence>
<reference evidence="4" key="1">
    <citation type="submission" date="2022-12" db="EMBL/GenBank/DDBJ databases">
        <authorList>
            <person name="Mo P."/>
        </authorList>
    </citation>
    <scope>NUCLEOTIDE SEQUENCE [LARGE SCALE GENOMIC DNA]</scope>
    <source>
        <strain evidence="4">HUAS 3-15</strain>
    </source>
</reference>
<feature type="region of interest" description="Disordered" evidence="1">
    <location>
        <begin position="1"/>
        <end position="20"/>
    </location>
</feature>
<keyword evidence="2" id="KW-0812">Transmembrane</keyword>
<feature type="compositionally biased region" description="Basic and acidic residues" evidence="1">
    <location>
        <begin position="1"/>
        <end position="12"/>
    </location>
</feature>
<dbReference type="Proteomes" id="UP001212821">
    <property type="component" value="Chromosome"/>
</dbReference>
<evidence type="ECO:0000313" key="4">
    <source>
        <dbReference type="Proteomes" id="UP001212821"/>
    </source>
</evidence>
<organism evidence="3 4">
    <name type="scientific">Kitasatospora cathayae</name>
    <dbReference type="NCBI Taxonomy" id="3004092"/>
    <lineage>
        <taxon>Bacteria</taxon>
        <taxon>Bacillati</taxon>
        <taxon>Actinomycetota</taxon>
        <taxon>Actinomycetes</taxon>
        <taxon>Kitasatosporales</taxon>
        <taxon>Streptomycetaceae</taxon>
        <taxon>Kitasatospora</taxon>
    </lineage>
</organism>
<evidence type="ECO:0000313" key="3">
    <source>
        <dbReference type="EMBL" id="WBP85167.1"/>
    </source>
</evidence>
<dbReference type="EMBL" id="CP115450">
    <property type="protein sequence ID" value="WBP85167.1"/>
    <property type="molecule type" value="Genomic_DNA"/>
</dbReference>
<keyword evidence="4" id="KW-1185">Reference proteome</keyword>
<keyword evidence="2" id="KW-0472">Membrane</keyword>
<evidence type="ECO:0000256" key="2">
    <source>
        <dbReference type="SAM" id="Phobius"/>
    </source>
</evidence>
<proteinExistence type="predicted"/>
<name>A0ABY7PXK7_9ACTN</name>
<feature type="transmembrane region" description="Helical" evidence="2">
    <location>
        <begin position="30"/>
        <end position="50"/>
    </location>
</feature>
<keyword evidence="2" id="KW-1133">Transmembrane helix</keyword>